<keyword evidence="1" id="KW-0472">Membrane</keyword>
<organism evidence="2 3">
    <name type="scientific">Aspergillus eucalypticola (strain CBS 122712 / IBT 29274)</name>
    <dbReference type="NCBI Taxonomy" id="1448314"/>
    <lineage>
        <taxon>Eukaryota</taxon>
        <taxon>Fungi</taxon>
        <taxon>Dikarya</taxon>
        <taxon>Ascomycota</taxon>
        <taxon>Pezizomycotina</taxon>
        <taxon>Eurotiomycetes</taxon>
        <taxon>Eurotiomycetidae</taxon>
        <taxon>Eurotiales</taxon>
        <taxon>Aspergillaceae</taxon>
        <taxon>Aspergillus</taxon>
        <taxon>Aspergillus subgen. Circumdati</taxon>
    </lineage>
</organism>
<accession>A0A317V5P4</accession>
<gene>
    <name evidence="2" type="ORF">BO83DRAFT_88515</name>
</gene>
<protein>
    <submittedName>
        <fullName evidence="2">Uncharacterized protein</fullName>
    </submittedName>
</protein>
<evidence type="ECO:0000313" key="3">
    <source>
        <dbReference type="Proteomes" id="UP000246171"/>
    </source>
</evidence>
<feature type="transmembrane region" description="Helical" evidence="1">
    <location>
        <begin position="29"/>
        <end position="48"/>
    </location>
</feature>
<comment type="caution">
    <text evidence="2">The sequence shown here is derived from an EMBL/GenBank/DDBJ whole genome shotgun (WGS) entry which is preliminary data.</text>
</comment>
<keyword evidence="1" id="KW-0812">Transmembrane</keyword>
<dbReference type="AlphaFoldDB" id="A0A317V5P4"/>
<reference evidence="2" key="1">
    <citation type="submission" date="2016-12" db="EMBL/GenBank/DDBJ databases">
        <title>The genomes of Aspergillus section Nigri reveals drivers in fungal speciation.</title>
        <authorList>
            <consortium name="DOE Joint Genome Institute"/>
            <person name="Vesth T.C."/>
            <person name="Nybo J."/>
            <person name="Theobald S."/>
            <person name="Brandl J."/>
            <person name="Frisvad J.C."/>
            <person name="Nielsen K.F."/>
            <person name="Lyhne E.K."/>
            <person name="Kogle M.E."/>
            <person name="Kuo A."/>
            <person name="Riley R."/>
            <person name="Clum A."/>
            <person name="Nolan M."/>
            <person name="Lipzen A."/>
            <person name="Salamov A."/>
            <person name="Henrissat B."/>
            <person name="Wiebenga A."/>
            <person name="De vries R.P."/>
            <person name="Grigoriev I.V."/>
            <person name="Mortensen U.H."/>
            <person name="Andersen M.R."/>
            <person name="Baker S.E."/>
        </authorList>
    </citation>
    <scope>NUCLEOTIDE SEQUENCE</scope>
    <source>
        <strain evidence="2">CBS 122712</strain>
    </source>
</reference>
<dbReference type="GeneID" id="37059645"/>
<keyword evidence="1" id="KW-1133">Transmembrane helix</keyword>
<sequence>MAIFSLLPTGPLALDDLEAFFSSLPPSPAWAPFWDSLFDGLGTCILVWTQVYFLGMSTNITIQLAGFIAIHLVTLPIVAWHAYYGDGWTEEAVYQCLGIVPVLVLDMITIHMLYRRPRERLGM</sequence>
<dbReference type="RefSeq" id="XP_025385907.1">
    <property type="nucleotide sequence ID" value="XM_025537683.1"/>
</dbReference>
<dbReference type="Proteomes" id="UP000246171">
    <property type="component" value="Unassembled WGS sequence"/>
</dbReference>
<keyword evidence="3" id="KW-1185">Reference proteome</keyword>
<name>A0A317V5P4_ASPEC</name>
<dbReference type="VEuPathDB" id="FungiDB:BO83DRAFT_88515"/>
<evidence type="ECO:0000313" key="2">
    <source>
        <dbReference type="EMBL" id="PWY68227.1"/>
    </source>
</evidence>
<proteinExistence type="predicted"/>
<feature type="transmembrane region" description="Helical" evidence="1">
    <location>
        <begin position="60"/>
        <end position="80"/>
    </location>
</feature>
<evidence type="ECO:0000256" key="1">
    <source>
        <dbReference type="SAM" id="Phobius"/>
    </source>
</evidence>
<dbReference type="OrthoDB" id="4496641at2759"/>
<dbReference type="EMBL" id="MSFU01000020">
    <property type="protein sequence ID" value="PWY68227.1"/>
    <property type="molecule type" value="Genomic_DNA"/>
</dbReference>
<feature type="transmembrane region" description="Helical" evidence="1">
    <location>
        <begin position="92"/>
        <end position="114"/>
    </location>
</feature>